<dbReference type="PRINTS" id="PR00909">
    <property type="entry name" value="SPERMDNBNDNG"/>
</dbReference>
<dbReference type="PANTHER" id="PTHR30006:SF2">
    <property type="entry name" value="ABC TRANSPORTER SUBSTRATE-BINDING PROTEIN"/>
    <property type="match status" value="1"/>
</dbReference>
<accession>A0A2D2BWB7</accession>
<evidence type="ECO:0000256" key="1">
    <source>
        <dbReference type="ARBA" id="ARBA00022729"/>
    </source>
</evidence>
<dbReference type="GO" id="GO:0015846">
    <property type="term" value="P:polyamine transport"/>
    <property type="evidence" value="ECO:0007669"/>
    <property type="project" value="InterPro"/>
</dbReference>
<reference evidence="2 3" key="1">
    <citation type="submission" date="2017-10" db="EMBL/GenBank/DDBJ databases">
        <title>Complete genome sequence of Paracoccus yeei TT13 isolated from human skin.</title>
        <authorList>
            <person name="Lee K."/>
            <person name="Lim J.Y."/>
            <person name="Hwang I."/>
        </authorList>
    </citation>
    <scope>NUCLEOTIDE SEQUENCE [LARGE SCALE GENOMIC DNA]</scope>
    <source>
        <strain evidence="2 3">TT13</strain>
    </source>
</reference>
<evidence type="ECO:0000313" key="3">
    <source>
        <dbReference type="Proteomes" id="UP000229314"/>
    </source>
</evidence>
<sequence length="371" mass="40419">MASVNRRTFLTTAASATALLASPALVREARASSGVINYIGWAGLDYSPVFDGFEKATGIRINLIAQPEQDTMLAQCRLAVQDGSGDIALPGHQSLPSWYSLDIVQPFDTTRFDVTKYLPGMTGTVEGDVGWHNGAMHFVPSSWGTEALIYQADDPNSAYGTASLEHLFSPDYQGMVTVRAHSALAALGRVLEAQGKLPMPFRDSYASEQAMRQVWDVILAEAIPRKRSVGQFWGSETEAQGAFLANGCTLGLNWESTGQAIASEGFTFIAPKEGAFAWSQGYVLLKNARNTDQVYEFLKYVSDPAVAALVGVAEGASPVIKGSTELLPPEIAEFQAKAYPGDAVEKMWWWPPQDTWFLKLRGEYADKWRSA</sequence>
<dbReference type="Gene3D" id="3.40.190.10">
    <property type="entry name" value="Periplasmic binding protein-like II"/>
    <property type="match status" value="2"/>
</dbReference>
<dbReference type="InterPro" id="IPR006059">
    <property type="entry name" value="SBP"/>
</dbReference>
<dbReference type="SUPFAM" id="SSF53850">
    <property type="entry name" value="Periplasmic binding protein-like II"/>
    <property type="match status" value="1"/>
</dbReference>
<dbReference type="InterPro" id="IPR006311">
    <property type="entry name" value="TAT_signal"/>
</dbReference>
<dbReference type="Pfam" id="PF13416">
    <property type="entry name" value="SBP_bac_8"/>
    <property type="match status" value="1"/>
</dbReference>
<dbReference type="EMBL" id="CP024422">
    <property type="protein sequence ID" value="ATQ54568.1"/>
    <property type="molecule type" value="Genomic_DNA"/>
</dbReference>
<dbReference type="Proteomes" id="UP000229314">
    <property type="component" value="Chromosome"/>
</dbReference>
<evidence type="ECO:0000313" key="2">
    <source>
        <dbReference type="EMBL" id="ATQ54568.1"/>
    </source>
</evidence>
<proteinExistence type="predicted"/>
<dbReference type="GO" id="GO:0019808">
    <property type="term" value="F:polyamine binding"/>
    <property type="evidence" value="ECO:0007669"/>
    <property type="project" value="InterPro"/>
</dbReference>
<name>A0A2D2BWB7_9RHOB</name>
<dbReference type="PROSITE" id="PS51318">
    <property type="entry name" value="TAT"/>
    <property type="match status" value="1"/>
</dbReference>
<dbReference type="AlphaFoldDB" id="A0A2D2BWB7"/>
<dbReference type="GO" id="GO:0042597">
    <property type="term" value="C:periplasmic space"/>
    <property type="evidence" value="ECO:0007669"/>
    <property type="project" value="InterPro"/>
</dbReference>
<organism evidence="2 3">
    <name type="scientific">Paracoccus yeei</name>
    <dbReference type="NCBI Taxonomy" id="147645"/>
    <lineage>
        <taxon>Bacteria</taxon>
        <taxon>Pseudomonadati</taxon>
        <taxon>Pseudomonadota</taxon>
        <taxon>Alphaproteobacteria</taxon>
        <taxon>Rhodobacterales</taxon>
        <taxon>Paracoccaceae</taxon>
        <taxon>Paracoccus</taxon>
    </lineage>
</organism>
<gene>
    <name evidence="2" type="ORF">PYTT13_01270</name>
</gene>
<dbReference type="PANTHER" id="PTHR30006">
    <property type="entry name" value="THIAMINE-BINDING PERIPLASMIC PROTEIN-RELATED"/>
    <property type="match status" value="1"/>
</dbReference>
<keyword evidence="1" id="KW-0732">Signal</keyword>
<protein>
    <submittedName>
        <fullName evidence="2">Spermidine/putrescine ABC transporter substrate-binding protein</fullName>
    </submittedName>
</protein>
<dbReference type="InterPro" id="IPR001188">
    <property type="entry name" value="Sperm_putr-bd"/>
</dbReference>